<evidence type="ECO:0000313" key="3">
    <source>
        <dbReference type="EMBL" id="BCJ36304.1"/>
    </source>
</evidence>
<gene>
    <name evidence="3" type="ORF">Athai_38070</name>
</gene>
<reference evidence="3 4" key="1">
    <citation type="submission" date="2020-08" db="EMBL/GenBank/DDBJ databases">
        <title>Whole genome shotgun sequence of Actinocatenispora thailandica NBRC 105041.</title>
        <authorList>
            <person name="Komaki H."/>
            <person name="Tamura T."/>
        </authorList>
    </citation>
    <scope>NUCLEOTIDE SEQUENCE [LARGE SCALE GENOMIC DNA]</scope>
    <source>
        <strain evidence="3 4">NBRC 105041</strain>
    </source>
</reference>
<dbReference type="AlphaFoldDB" id="A0A7R7HYJ3"/>
<feature type="compositionally biased region" description="Basic and acidic residues" evidence="1">
    <location>
        <begin position="83"/>
        <end position="102"/>
    </location>
</feature>
<evidence type="ECO:0000313" key="4">
    <source>
        <dbReference type="Proteomes" id="UP000611640"/>
    </source>
</evidence>
<name>A0A7R7HYJ3_9ACTN</name>
<protein>
    <recommendedName>
        <fullName evidence="2">DUF5709 domain-containing protein</fullName>
    </recommendedName>
</protein>
<dbReference type="Proteomes" id="UP000611640">
    <property type="component" value="Chromosome"/>
</dbReference>
<feature type="compositionally biased region" description="Basic and acidic residues" evidence="1">
    <location>
        <begin position="122"/>
        <end position="136"/>
    </location>
</feature>
<evidence type="ECO:0000259" key="2">
    <source>
        <dbReference type="Pfam" id="PF18970"/>
    </source>
</evidence>
<dbReference type="RefSeq" id="WP_203962701.1">
    <property type="nucleotide sequence ID" value="NZ_AP023355.1"/>
</dbReference>
<proteinExistence type="predicted"/>
<feature type="compositionally biased region" description="Acidic residues" evidence="1">
    <location>
        <begin position="15"/>
        <end position="38"/>
    </location>
</feature>
<keyword evidence="4" id="KW-1185">Reference proteome</keyword>
<feature type="compositionally biased region" description="Basic and acidic residues" evidence="1">
    <location>
        <begin position="151"/>
        <end position="171"/>
    </location>
</feature>
<dbReference type="EMBL" id="AP023355">
    <property type="protein sequence ID" value="BCJ36304.1"/>
    <property type="molecule type" value="Genomic_DNA"/>
</dbReference>
<organism evidence="3 4">
    <name type="scientific">Actinocatenispora thailandica</name>
    <dbReference type="NCBI Taxonomy" id="227318"/>
    <lineage>
        <taxon>Bacteria</taxon>
        <taxon>Bacillati</taxon>
        <taxon>Actinomycetota</taxon>
        <taxon>Actinomycetes</taxon>
        <taxon>Micromonosporales</taxon>
        <taxon>Micromonosporaceae</taxon>
        <taxon>Actinocatenispora</taxon>
    </lineage>
</organism>
<dbReference type="InterPro" id="IPR043763">
    <property type="entry name" value="DUF5709"/>
</dbReference>
<sequence>MTQADDDPDARQSDEVSDDGVLDTDETLLSDQPSDDPLDTGIEPPDHWSEVNRFGMTPAEERRGESLEQLLSEEEPDVAPDAVDDRWADGPDPRSGRLRDTGEEMTGVDVGVDAGAASAEEAAVHWVDEDTDRAAEFDDADEYETLPEAVRNTELDQQRDRDPDPNDPYRP</sequence>
<feature type="domain" description="DUF5709" evidence="2">
    <location>
        <begin position="94"/>
        <end position="129"/>
    </location>
</feature>
<evidence type="ECO:0000256" key="1">
    <source>
        <dbReference type="SAM" id="MobiDB-lite"/>
    </source>
</evidence>
<dbReference type="KEGG" id="atl:Athai_38070"/>
<accession>A0A7R7HYJ3</accession>
<feature type="compositionally biased region" description="Low complexity" evidence="1">
    <location>
        <begin position="107"/>
        <end position="121"/>
    </location>
</feature>
<dbReference type="Pfam" id="PF18970">
    <property type="entry name" value="DUF5709"/>
    <property type="match status" value="1"/>
</dbReference>
<feature type="region of interest" description="Disordered" evidence="1">
    <location>
        <begin position="1"/>
        <end position="171"/>
    </location>
</feature>